<proteinExistence type="predicted"/>
<keyword evidence="4 10" id="KW-0808">Transferase</keyword>
<dbReference type="EC" id="2.7.13.3" evidence="2"/>
<dbReference type="PROSITE" id="PS50109">
    <property type="entry name" value="HIS_KIN"/>
    <property type="match status" value="1"/>
</dbReference>
<evidence type="ECO:0000256" key="2">
    <source>
        <dbReference type="ARBA" id="ARBA00012438"/>
    </source>
</evidence>
<evidence type="ECO:0000256" key="1">
    <source>
        <dbReference type="ARBA" id="ARBA00000085"/>
    </source>
</evidence>
<keyword evidence="6" id="KW-0902">Two-component regulatory system</keyword>
<evidence type="ECO:0000256" key="8">
    <source>
        <dbReference type="SAM" id="Phobius"/>
    </source>
</evidence>
<feature type="transmembrane region" description="Helical" evidence="8">
    <location>
        <begin position="6"/>
        <end position="29"/>
    </location>
</feature>
<organism evidence="10 11">
    <name type="scientific">Rickettsia felis (strain ATCC VR-1525 / URRWXCal2)</name>
    <name type="common">Rickettsia azadi</name>
    <dbReference type="NCBI Taxonomy" id="315456"/>
    <lineage>
        <taxon>Bacteria</taxon>
        <taxon>Pseudomonadati</taxon>
        <taxon>Pseudomonadota</taxon>
        <taxon>Alphaproteobacteria</taxon>
        <taxon>Rickettsiales</taxon>
        <taxon>Rickettsiaceae</taxon>
        <taxon>Rickettsieae</taxon>
        <taxon>Rickettsia</taxon>
        <taxon>spotted fever group</taxon>
    </lineage>
</organism>
<name>Q4UKT2_RICFE</name>
<dbReference type="AlphaFoldDB" id="Q4UKT2"/>
<protein>
    <recommendedName>
        <fullName evidence="2">histidine kinase</fullName>
        <ecNumber evidence="2">2.7.13.3</ecNumber>
    </recommendedName>
</protein>
<evidence type="ECO:0000256" key="6">
    <source>
        <dbReference type="ARBA" id="ARBA00023012"/>
    </source>
</evidence>
<evidence type="ECO:0000256" key="5">
    <source>
        <dbReference type="ARBA" id="ARBA00022777"/>
    </source>
</evidence>
<dbReference type="GO" id="GO:0000155">
    <property type="term" value="F:phosphorelay sensor kinase activity"/>
    <property type="evidence" value="ECO:0007669"/>
    <property type="project" value="InterPro"/>
</dbReference>
<dbReference type="KEGG" id="rfe:RF_0990"/>
<dbReference type="CDD" id="cd16922">
    <property type="entry name" value="HATPase_EvgS-ArcB-TorS-like"/>
    <property type="match status" value="1"/>
</dbReference>
<keyword evidence="8" id="KW-1133">Transmembrane helix</keyword>
<dbReference type="OrthoDB" id="9805942at2"/>
<evidence type="ECO:0000256" key="7">
    <source>
        <dbReference type="ARBA" id="ARBA00023136"/>
    </source>
</evidence>
<dbReference type="PANTHER" id="PTHR43047">
    <property type="entry name" value="TWO-COMPONENT HISTIDINE PROTEIN KINASE"/>
    <property type="match status" value="1"/>
</dbReference>
<dbReference type="SUPFAM" id="SSF55874">
    <property type="entry name" value="ATPase domain of HSP90 chaperone/DNA topoisomerase II/histidine kinase"/>
    <property type="match status" value="1"/>
</dbReference>
<evidence type="ECO:0000256" key="4">
    <source>
        <dbReference type="ARBA" id="ARBA00022679"/>
    </source>
</evidence>
<dbReference type="SUPFAM" id="SSF47384">
    <property type="entry name" value="Homodimeric domain of signal transducing histidine kinase"/>
    <property type="match status" value="1"/>
</dbReference>
<feature type="domain" description="Histidine kinase" evidence="9">
    <location>
        <begin position="275"/>
        <end position="493"/>
    </location>
</feature>
<dbReference type="PRINTS" id="PR00344">
    <property type="entry name" value="BCTRLSENSOR"/>
</dbReference>
<dbReference type="CDD" id="cd00082">
    <property type="entry name" value="HisKA"/>
    <property type="match status" value="1"/>
</dbReference>
<dbReference type="InterPro" id="IPR036097">
    <property type="entry name" value="HisK_dim/P_sf"/>
</dbReference>
<dbReference type="SMART" id="SM00387">
    <property type="entry name" value="HATPase_c"/>
    <property type="match status" value="1"/>
</dbReference>
<dbReference type="FunFam" id="1.10.287.130:FF:000001">
    <property type="entry name" value="Two-component sensor histidine kinase"/>
    <property type="match status" value="1"/>
</dbReference>
<keyword evidence="5 10" id="KW-0418">Kinase</keyword>
<dbReference type="Gene3D" id="1.10.287.130">
    <property type="match status" value="1"/>
</dbReference>
<dbReference type="FunFam" id="3.30.565.10:FF:000006">
    <property type="entry name" value="Sensor histidine kinase WalK"/>
    <property type="match status" value="1"/>
</dbReference>
<comment type="catalytic activity">
    <reaction evidence="1">
        <text>ATP + protein L-histidine = ADP + protein N-phospho-L-histidine.</text>
        <dbReference type="EC" id="2.7.13.3"/>
    </reaction>
</comment>
<dbReference type="EMBL" id="CP000053">
    <property type="protein sequence ID" value="AAY61841.1"/>
    <property type="molecule type" value="Genomic_DNA"/>
</dbReference>
<dbReference type="Proteomes" id="UP000008548">
    <property type="component" value="Chromosome"/>
</dbReference>
<dbReference type="InterPro" id="IPR005467">
    <property type="entry name" value="His_kinase_dom"/>
</dbReference>
<sequence length="497" mass="56753">MNHNKYIVRLSFIILFLNIVINMMFYRYFMIKEMIVKQVALEHTKIVKLYTDNIWNTHQNVISKLHKFDYLKLLQDQDFINFAKITAQWFTNLNINISLYDLKGNKFITSNMLHMYSVDNYKDDSLVEIFTAKIDKFFLKSFTSKAPLRDAFEGITSHILLPRVVIENESDLTIEEASFVTSYIPVIDNNLDFPVVAVFEINTNITSQWQNITSLEQKVFITFIIIFIIFCTIIISNTNYARQIIEEQLETNRNLKAQIVKVEKTSSSNTKFFANISHELRTPLNAIIGFSEILMSERDAEKNKNYIKDINDAGKHLLSMINDILDLSKASADKLKVDSIDLDLNKLISSSLILVKPRADQAEVALISRLPKEHVVIKADPKRLKQVFLNLLSNAVKFTNSGGSVTIALEKDELAKLVYIKVIDTGIGIEEKDIPKTLSAFGQIDSELSRKYEGTGLGLPLTKKLVELMNGKFDLQSKINEGTTITITFTYDGSIEI</sequence>
<dbReference type="SMART" id="SM00388">
    <property type="entry name" value="HisKA"/>
    <property type="match status" value="1"/>
</dbReference>
<dbReference type="InterPro" id="IPR004358">
    <property type="entry name" value="Sig_transdc_His_kin-like_C"/>
</dbReference>
<evidence type="ECO:0000256" key="3">
    <source>
        <dbReference type="ARBA" id="ARBA00022553"/>
    </source>
</evidence>
<dbReference type="eggNOG" id="COG5002">
    <property type="taxonomic scope" value="Bacteria"/>
</dbReference>
<keyword evidence="11" id="KW-1185">Reference proteome</keyword>
<dbReference type="STRING" id="315456.RF_0990"/>
<gene>
    <name evidence="10" type="primary">barA</name>
    <name evidence="10" type="ordered locus">RF_0990</name>
</gene>
<accession>Q4UKT2</accession>
<keyword evidence="7 8" id="KW-0472">Membrane</keyword>
<dbReference type="GO" id="GO:0005886">
    <property type="term" value="C:plasma membrane"/>
    <property type="evidence" value="ECO:0007669"/>
    <property type="project" value="TreeGrafter"/>
</dbReference>
<dbReference type="InterPro" id="IPR003594">
    <property type="entry name" value="HATPase_dom"/>
</dbReference>
<evidence type="ECO:0000313" key="11">
    <source>
        <dbReference type="Proteomes" id="UP000008548"/>
    </source>
</evidence>
<dbReference type="InterPro" id="IPR036890">
    <property type="entry name" value="HATPase_C_sf"/>
</dbReference>
<keyword evidence="8" id="KW-0812">Transmembrane</keyword>
<dbReference type="GO" id="GO:0009927">
    <property type="term" value="F:histidine phosphotransfer kinase activity"/>
    <property type="evidence" value="ECO:0007669"/>
    <property type="project" value="TreeGrafter"/>
</dbReference>
<dbReference type="PANTHER" id="PTHR43047:SF63">
    <property type="entry name" value="HISTIDINE KINASE"/>
    <property type="match status" value="1"/>
</dbReference>
<dbReference type="Pfam" id="PF02518">
    <property type="entry name" value="HATPase_c"/>
    <property type="match status" value="1"/>
</dbReference>
<keyword evidence="3" id="KW-0597">Phosphoprotein</keyword>
<feature type="transmembrane region" description="Helical" evidence="8">
    <location>
        <begin position="219"/>
        <end position="236"/>
    </location>
</feature>
<dbReference type="HOGENOM" id="CLU_040413_0_0_5"/>
<dbReference type="Pfam" id="PF00512">
    <property type="entry name" value="HisKA"/>
    <property type="match status" value="1"/>
</dbReference>
<dbReference type="InterPro" id="IPR003661">
    <property type="entry name" value="HisK_dim/P_dom"/>
</dbReference>
<evidence type="ECO:0000313" key="10">
    <source>
        <dbReference type="EMBL" id="AAY61841.1"/>
    </source>
</evidence>
<reference evidence="10 11" key="1">
    <citation type="journal article" date="2005" name="PLoS Biol.">
        <title>The genome sequence of Rickettsia felis identifies the first putative conjugative plasmid in an obligate intracellular parasite.</title>
        <authorList>
            <person name="Ogata H."/>
            <person name="Renesto P."/>
            <person name="Audic S."/>
            <person name="Robert C."/>
            <person name="Blanc G."/>
            <person name="Fournier P.E."/>
            <person name="Parinello H."/>
            <person name="Claverie J.M."/>
            <person name="Raoult D."/>
        </authorList>
    </citation>
    <scope>NUCLEOTIDE SEQUENCE [LARGE SCALE GENOMIC DNA]</scope>
    <source>
        <strain evidence="11">ATCC VR-1525 / URRWXCal2</strain>
    </source>
</reference>
<dbReference type="Gene3D" id="3.30.565.10">
    <property type="entry name" value="Histidine kinase-like ATPase, C-terminal domain"/>
    <property type="match status" value="1"/>
</dbReference>
<evidence type="ECO:0000259" key="9">
    <source>
        <dbReference type="PROSITE" id="PS50109"/>
    </source>
</evidence>